<organism evidence="6 7">
    <name type="scientific">Ohtaekwangia koreensis</name>
    <dbReference type="NCBI Taxonomy" id="688867"/>
    <lineage>
        <taxon>Bacteria</taxon>
        <taxon>Pseudomonadati</taxon>
        <taxon>Bacteroidota</taxon>
        <taxon>Cytophagia</taxon>
        <taxon>Cytophagales</taxon>
        <taxon>Fulvivirgaceae</taxon>
        <taxon>Ohtaekwangia</taxon>
    </lineage>
</organism>
<dbReference type="EC" id="5.2.1.8" evidence="4"/>
<dbReference type="PANTHER" id="PTHR45625:SF4">
    <property type="entry name" value="PEPTIDYLPROLYL ISOMERASE DOMAIN AND WD REPEAT-CONTAINING PROTEIN 1"/>
    <property type="match status" value="1"/>
</dbReference>
<dbReference type="SUPFAM" id="SSF50891">
    <property type="entry name" value="Cyclophilin-like"/>
    <property type="match status" value="1"/>
</dbReference>
<dbReference type="AlphaFoldDB" id="A0A1T5JDQ3"/>
<gene>
    <name evidence="6" type="ORF">SAMN05660236_0995</name>
</gene>
<name>A0A1T5JDQ3_9BACT</name>
<sequence>MNKSISIIALICIVISSCAQEKDYVVTIKTKYGDMVAILYDETPKHKQNFIKLAQQHYFDSLLFHRIIEGFMIQGGDPESKKAGSQQMLGRGGPGYTIDAEINPKYFHEKGSLSAARLGNEQNPAKASSGSQFYIVQGSKSSEDEIKIDPEKYNQAMQQFFQNPANQPAYDSIAKFYQSGDMKGAQAFIMKLKPRVEKQTGIKTEKEVSPEKLKAYSTVGGTPQLDGEYTVFGKVIKGLEVIDTIATRQKDQFDRPVEDIRMTVTVEEVSKKKITKLYGYQYPLKPKTKK</sequence>
<dbReference type="PROSITE" id="PS50072">
    <property type="entry name" value="CSA_PPIASE_2"/>
    <property type="match status" value="1"/>
</dbReference>
<proteinExistence type="inferred from homology"/>
<dbReference type="OrthoDB" id="9807797at2"/>
<dbReference type="PANTHER" id="PTHR45625">
    <property type="entry name" value="PEPTIDYL-PROLYL CIS-TRANS ISOMERASE-RELATED"/>
    <property type="match status" value="1"/>
</dbReference>
<dbReference type="InterPro" id="IPR020892">
    <property type="entry name" value="Cyclophilin-type_PPIase_CS"/>
</dbReference>
<dbReference type="GO" id="GO:0003755">
    <property type="term" value="F:peptidyl-prolyl cis-trans isomerase activity"/>
    <property type="evidence" value="ECO:0007669"/>
    <property type="project" value="UniProtKB-UniRule"/>
</dbReference>
<dbReference type="InterPro" id="IPR029000">
    <property type="entry name" value="Cyclophilin-like_dom_sf"/>
</dbReference>
<evidence type="ECO:0000256" key="4">
    <source>
        <dbReference type="RuleBase" id="RU363019"/>
    </source>
</evidence>
<dbReference type="Pfam" id="PF00160">
    <property type="entry name" value="Pro_isomerase"/>
    <property type="match status" value="2"/>
</dbReference>
<dbReference type="EMBL" id="FUZU01000001">
    <property type="protein sequence ID" value="SKC49378.1"/>
    <property type="molecule type" value="Genomic_DNA"/>
</dbReference>
<feature type="domain" description="PPIase cyclophilin-type" evidence="5">
    <location>
        <begin position="33"/>
        <end position="267"/>
    </location>
</feature>
<dbReference type="GO" id="GO:0006457">
    <property type="term" value="P:protein folding"/>
    <property type="evidence" value="ECO:0007669"/>
    <property type="project" value="InterPro"/>
</dbReference>
<evidence type="ECO:0000256" key="2">
    <source>
        <dbReference type="ARBA" id="ARBA00023110"/>
    </source>
</evidence>
<dbReference type="InterPro" id="IPR044666">
    <property type="entry name" value="Cyclophilin_A-like"/>
</dbReference>
<reference evidence="6 7" key="1">
    <citation type="submission" date="2017-02" db="EMBL/GenBank/DDBJ databases">
        <authorList>
            <person name="Peterson S.W."/>
        </authorList>
    </citation>
    <scope>NUCLEOTIDE SEQUENCE [LARGE SCALE GENOMIC DNA]</scope>
    <source>
        <strain evidence="6 7">DSM 25262</strain>
    </source>
</reference>
<comment type="catalytic activity">
    <reaction evidence="4">
        <text>[protein]-peptidylproline (omega=180) = [protein]-peptidylproline (omega=0)</text>
        <dbReference type="Rhea" id="RHEA:16237"/>
        <dbReference type="Rhea" id="RHEA-COMP:10747"/>
        <dbReference type="Rhea" id="RHEA-COMP:10748"/>
        <dbReference type="ChEBI" id="CHEBI:83833"/>
        <dbReference type="ChEBI" id="CHEBI:83834"/>
        <dbReference type="EC" id="5.2.1.8"/>
    </reaction>
</comment>
<dbReference type="Proteomes" id="UP000190961">
    <property type="component" value="Unassembled WGS sequence"/>
</dbReference>
<evidence type="ECO:0000256" key="1">
    <source>
        <dbReference type="ARBA" id="ARBA00007365"/>
    </source>
</evidence>
<dbReference type="STRING" id="688867.SAMN05660236_0995"/>
<comment type="function">
    <text evidence="4">PPIases accelerate the folding of proteins. It catalyzes the cis-trans isomerization of proline imidic peptide bonds in oligopeptides.</text>
</comment>
<comment type="similarity">
    <text evidence="1 4">Belongs to the cyclophilin-type PPIase family.</text>
</comment>
<dbReference type="RefSeq" id="WP_079685574.1">
    <property type="nucleotide sequence ID" value="NZ_FUZU01000001.1"/>
</dbReference>
<evidence type="ECO:0000313" key="6">
    <source>
        <dbReference type="EMBL" id="SKC49378.1"/>
    </source>
</evidence>
<protein>
    <recommendedName>
        <fullName evidence="4">Peptidyl-prolyl cis-trans isomerase</fullName>
        <shortName evidence="4">PPIase</shortName>
        <ecNumber evidence="4">5.2.1.8</ecNumber>
    </recommendedName>
</protein>
<dbReference type="Gene3D" id="2.40.100.10">
    <property type="entry name" value="Cyclophilin-like"/>
    <property type="match status" value="1"/>
</dbReference>
<evidence type="ECO:0000256" key="3">
    <source>
        <dbReference type="ARBA" id="ARBA00023235"/>
    </source>
</evidence>
<dbReference type="CDD" id="cd00317">
    <property type="entry name" value="cyclophilin"/>
    <property type="match status" value="1"/>
</dbReference>
<dbReference type="PRINTS" id="PR00153">
    <property type="entry name" value="CSAPPISMRASE"/>
</dbReference>
<dbReference type="InterPro" id="IPR002130">
    <property type="entry name" value="Cyclophilin-type_PPIase_dom"/>
</dbReference>
<keyword evidence="3 4" id="KW-0413">Isomerase</keyword>
<accession>A0A1T5JDQ3</accession>
<keyword evidence="7" id="KW-1185">Reference proteome</keyword>
<evidence type="ECO:0000313" key="7">
    <source>
        <dbReference type="Proteomes" id="UP000190961"/>
    </source>
</evidence>
<dbReference type="PROSITE" id="PS00170">
    <property type="entry name" value="CSA_PPIASE_1"/>
    <property type="match status" value="1"/>
</dbReference>
<evidence type="ECO:0000259" key="5">
    <source>
        <dbReference type="PROSITE" id="PS50072"/>
    </source>
</evidence>
<dbReference type="PROSITE" id="PS51257">
    <property type="entry name" value="PROKAR_LIPOPROTEIN"/>
    <property type="match status" value="1"/>
</dbReference>
<keyword evidence="2 4" id="KW-0697">Rotamase</keyword>